<evidence type="ECO:0000313" key="2">
    <source>
        <dbReference type="EMBL" id="KAL1592233.1"/>
    </source>
</evidence>
<reference evidence="2 3" key="1">
    <citation type="submission" date="2024-02" db="EMBL/GenBank/DDBJ databases">
        <title>De novo assembly and annotation of 12 fungi associated with fruit tree decline syndrome in Ontario, Canada.</title>
        <authorList>
            <person name="Sulman M."/>
            <person name="Ellouze W."/>
            <person name="Ilyukhin E."/>
        </authorList>
    </citation>
    <scope>NUCLEOTIDE SEQUENCE [LARGE SCALE GENOMIC DNA]</scope>
    <source>
        <strain evidence="2 3">M42-189</strain>
    </source>
</reference>
<feature type="compositionally biased region" description="Basic residues" evidence="1">
    <location>
        <begin position="94"/>
        <end position="109"/>
    </location>
</feature>
<proteinExistence type="predicted"/>
<evidence type="ECO:0000313" key="3">
    <source>
        <dbReference type="Proteomes" id="UP001521785"/>
    </source>
</evidence>
<sequence length="282" mass="31711">MPLRSRLRRAFTRGSHDDPQLVKGKKSKNYDPNVYQPGEKMPPLKYRRPVAPEHKAHLESFDWGKAWRRKSASSIYSPMGSRMPSRKSSFQSFRTRKSVRSVHGRRSQSKPRGGDDYRENDSGIGASLSGDHQLIEDSDDEGDITNVGLSRNPTEDPKRPRKSSSIHRRSMSIASNSGSRPPTADRVRRPSVSSPSGETPFDPEDLEAALQKTTLDTTKEESDRSGEISPNNPADPPQSPTLPEPQNGPEFYDRLRPRERLIAFDDDHTFESISDPPRSGTY</sequence>
<organism evidence="2 3">
    <name type="scientific">Paraconiothyrium brasiliense</name>
    <dbReference type="NCBI Taxonomy" id="300254"/>
    <lineage>
        <taxon>Eukaryota</taxon>
        <taxon>Fungi</taxon>
        <taxon>Dikarya</taxon>
        <taxon>Ascomycota</taxon>
        <taxon>Pezizomycotina</taxon>
        <taxon>Dothideomycetes</taxon>
        <taxon>Pleosporomycetidae</taxon>
        <taxon>Pleosporales</taxon>
        <taxon>Massarineae</taxon>
        <taxon>Didymosphaeriaceae</taxon>
        <taxon>Paraconiothyrium</taxon>
    </lineage>
</organism>
<feature type="compositionally biased region" description="Pro residues" evidence="1">
    <location>
        <begin position="233"/>
        <end position="243"/>
    </location>
</feature>
<feature type="compositionally biased region" description="Basic and acidic residues" evidence="1">
    <location>
        <begin position="217"/>
        <end position="226"/>
    </location>
</feature>
<feature type="region of interest" description="Disordered" evidence="1">
    <location>
        <begin position="74"/>
        <end position="282"/>
    </location>
</feature>
<feature type="compositionally biased region" description="Basic residues" evidence="1">
    <location>
        <begin position="159"/>
        <end position="170"/>
    </location>
</feature>
<protein>
    <submittedName>
        <fullName evidence="2">Uncharacterized protein</fullName>
    </submittedName>
</protein>
<gene>
    <name evidence="2" type="ORF">SLS60_011310</name>
</gene>
<feature type="compositionally biased region" description="Basic and acidic residues" evidence="1">
    <location>
        <begin position="251"/>
        <end position="270"/>
    </location>
</feature>
<feature type="compositionally biased region" description="Basic and acidic residues" evidence="1">
    <location>
        <begin position="112"/>
        <end position="121"/>
    </location>
</feature>
<feature type="region of interest" description="Disordered" evidence="1">
    <location>
        <begin position="1"/>
        <end position="51"/>
    </location>
</feature>
<dbReference type="EMBL" id="JAKJXO020000021">
    <property type="protein sequence ID" value="KAL1592233.1"/>
    <property type="molecule type" value="Genomic_DNA"/>
</dbReference>
<name>A0ABR3QJX0_9PLEO</name>
<accession>A0ABR3QJX0</accession>
<dbReference type="Proteomes" id="UP001521785">
    <property type="component" value="Unassembled WGS sequence"/>
</dbReference>
<feature type="compositionally biased region" description="Basic residues" evidence="1">
    <location>
        <begin position="1"/>
        <end position="11"/>
    </location>
</feature>
<keyword evidence="3" id="KW-1185">Reference proteome</keyword>
<comment type="caution">
    <text evidence="2">The sequence shown here is derived from an EMBL/GenBank/DDBJ whole genome shotgun (WGS) entry which is preliminary data.</text>
</comment>
<evidence type="ECO:0000256" key="1">
    <source>
        <dbReference type="SAM" id="MobiDB-lite"/>
    </source>
</evidence>